<dbReference type="EnsemblProtists" id="EOD38934">
    <property type="protein sequence ID" value="EOD38934"/>
    <property type="gene ID" value="EMIHUDRAFT_109157"/>
</dbReference>
<dbReference type="PaxDb" id="2903-EOD38934"/>
<evidence type="ECO:0008006" key="5">
    <source>
        <dbReference type="Google" id="ProtNLM"/>
    </source>
</evidence>
<dbReference type="RefSeq" id="XP_005791363.1">
    <property type="nucleotide sequence ID" value="XM_005791306.1"/>
</dbReference>
<dbReference type="GeneID" id="17284205"/>
<reference evidence="4" key="1">
    <citation type="journal article" date="2013" name="Nature">
        <title>Pan genome of the phytoplankton Emiliania underpins its global distribution.</title>
        <authorList>
            <person name="Read B.A."/>
            <person name="Kegel J."/>
            <person name="Klute M.J."/>
            <person name="Kuo A."/>
            <person name="Lefebvre S.C."/>
            <person name="Maumus F."/>
            <person name="Mayer C."/>
            <person name="Miller J."/>
            <person name="Monier A."/>
            <person name="Salamov A."/>
            <person name="Young J."/>
            <person name="Aguilar M."/>
            <person name="Claverie J.M."/>
            <person name="Frickenhaus S."/>
            <person name="Gonzalez K."/>
            <person name="Herman E.K."/>
            <person name="Lin Y.C."/>
            <person name="Napier J."/>
            <person name="Ogata H."/>
            <person name="Sarno A.F."/>
            <person name="Shmutz J."/>
            <person name="Schroeder D."/>
            <person name="de Vargas C."/>
            <person name="Verret F."/>
            <person name="von Dassow P."/>
            <person name="Valentin K."/>
            <person name="Van de Peer Y."/>
            <person name="Wheeler G."/>
            <person name="Dacks J.B."/>
            <person name="Delwiche C.F."/>
            <person name="Dyhrman S.T."/>
            <person name="Glockner G."/>
            <person name="John U."/>
            <person name="Richards T."/>
            <person name="Worden A.Z."/>
            <person name="Zhang X."/>
            <person name="Grigoriev I.V."/>
            <person name="Allen A.E."/>
            <person name="Bidle K."/>
            <person name="Borodovsky M."/>
            <person name="Bowler C."/>
            <person name="Brownlee C."/>
            <person name="Cock J.M."/>
            <person name="Elias M."/>
            <person name="Gladyshev V.N."/>
            <person name="Groth M."/>
            <person name="Guda C."/>
            <person name="Hadaegh A."/>
            <person name="Iglesias-Rodriguez M.D."/>
            <person name="Jenkins J."/>
            <person name="Jones B.M."/>
            <person name="Lawson T."/>
            <person name="Leese F."/>
            <person name="Lindquist E."/>
            <person name="Lobanov A."/>
            <person name="Lomsadze A."/>
            <person name="Malik S.B."/>
            <person name="Marsh M.E."/>
            <person name="Mackinder L."/>
            <person name="Mock T."/>
            <person name="Mueller-Roeber B."/>
            <person name="Pagarete A."/>
            <person name="Parker M."/>
            <person name="Probert I."/>
            <person name="Quesneville H."/>
            <person name="Raines C."/>
            <person name="Rensing S.A."/>
            <person name="Riano-Pachon D.M."/>
            <person name="Richier S."/>
            <person name="Rokitta S."/>
            <person name="Shiraiwa Y."/>
            <person name="Soanes D.M."/>
            <person name="van der Giezen M."/>
            <person name="Wahlund T.M."/>
            <person name="Williams B."/>
            <person name="Wilson W."/>
            <person name="Wolfe G."/>
            <person name="Wurch L.L."/>
        </authorList>
    </citation>
    <scope>NUCLEOTIDE SEQUENCE</scope>
</reference>
<protein>
    <recommendedName>
        <fullName evidence="5">CS domain-containing protein</fullName>
    </recommendedName>
</protein>
<proteinExistence type="predicted"/>
<reference evidence="3" key="2">
    <citation type="submission" date="2024-10" db="UniProtKB">
        <authorList>
            <consortium name="EnsemblProtists"/>
        </authorList>
    </citation>
    <scope>IDENTIFICATION</scope>
</reference>
<dbReference type="AlphaFoldDB" id="A0A0D3KT49"/>
<accession>A0A0D3KT49</accession>
<feature type="compositionally biased region" description="Basic and acidic residues" evidence="2">
    <location>
        <begin position="148"/>
        <end position="160"/>
    </location>
</feature>
<dbReference type="KEGG" id="ehx:EMIHUDRAFT_109157"/>
<evidence type="ECO:0000256" key="1">
    <source>
        <dbReference type="SAM" id="Coils"/>
    </source>
</evidence>
<dbReference type="HOGENOM" id="CLU_1191792_0_0_1"/>
<feature type="coiled-coil region" evidence="1">
    <location>
        <begin position="1"/>
        <end position="35"/>
    </location>
</feature>
<dbReference type="Proteomes" id="UP000013827">
    <property type="component" value="Unassembled WGS sequence"/>
</dbReference>
<evidence type="ECO:0000313" key="4">
    <source>
        <dbReference type="Proteomes" id="UP000013827"/>
    </source>
</evidence>
<keyword evidence="4" id="KW-1185">Reference proteome</keyword>
<evidence type="ECO:0000313" key="3">
    <source>
        <dbReference type="EnsemblProtists" id="EOD38934"/>
    </source>
</evidence>
<name>A0A0D3KT49_EMIH1</name>
<keyword evidence="1" id="KW-0175">Coiled coil</keyword>
<evidence type="ECO:0000256" key="2">
    <source>
        <dbReference type="SAM" id="MobiDB-lite"/>
    </source>
</evidence>
<sequence>MAASSSDLQALQLENRNLQQKLDWKQLKINQLETKVRDLRDGGLAANLERLERSLCRLSLQMEHVQLVIKKPEWSFHTFAMPETTASSAHTIFVRPPSGERLEVTIPPGKLPGELFTVMLKDEDAFPPDWPWDEEEADEAALRKKAKAKADVERRKEQRHAAAAAAGREPGQRGNPNWVKSDARPARPEGGSSSSSTSAAAISHLWAVTGVAVKLATG</sequence>
<organism evidence="3 4">
    <name type="scientific">Emiliania huxleyi (strain CCMP1516)</name>
    <dbReference type="NCBI Taxonomy" id="280463"/>
    <lineage>
        <taxon>Eukaryota</taxon>
        <taxon>Haptista</taxon>
        <taxon>Haptophyta</taxon>
        <taxon>Prymnesiophyceae</taxon>
        <taxon>Isochrysidales</taxon>
        <taxon>Noelaerhabdaceae</taxon>
        <taxon>Emiliania</taxon>
    </lineage>
</organism>
<feature type="region of interest" description="Disordered" evidence="2">
    <location>
        <begin position="143"/>
        <end position="199"/>
    </location>
</feature>